<sequence>MTAKHAFHLALLVVFMMVAPARAEDLRAVMEADNARWLAAYNANTPAAFPAMYAKDAVLLPPGSQPVNGNEAIGKFWEARLKPGDKKDHTFEIVSIHQDGKYAYQVARWTVVVVKDAGERTRFSGNTVRIFERQPDGGWLTKVHIFNADK</sequence>
<dbReference type="SUPFAM" id="SSF54427">
    <property type="entry name" value="NTF2-like"/>
    <property type="match status" value="1"/>
</dbReference>
<dbReference type="Gene3D" id="3.10.450.50">
    <property type="match status" value="1"/>
</dbReference>
<feature type="chain" id="PRO_5038912967" evidence="1">
    <location>
        <begin position="24"/>
        <end position="150"/>
    </location>
</feature>
<evidence type="ECO:0000313" key="3">
    <source>
        <dbReference type="EMBL" id="MBK6971417.1"/>
    </source>
</evidence>
<gene>
    <name evidence="3" type="ORF">IPH26_00110</name>
</gene>
<proteinExistence type="predicted"/>
<feature type="domain" description="DUF4440" evidence="2">
    <location>
        <begin position="35"/>
        <end position="140"/>
    </location>
</feature>
<dbReference type="Proteomes" id="UP000807785">
    <property type="component" value="Unassembled WGS sequence"/>
</dbReference>
<dbReference type="EMBL" id="JADJEV010000001">
    <property type="protein sequence ID" value="MBK6971417.1"/>
    <property type="molecule type" value="Genomic_DNA"/>
</dbReference>
<organism evidence="3 4">
    <name type="scientific">Candidatus Methylophosphatis roskildensis</name>
    <dbReference type="NCBI Taxonomy" id="2899263"/>
    <lineage>
        <taxon>Bacteria</taxon>
        <taxon>Pseudomonadati</taxon>
        <taxon>Pseudomonadota</taxon>
        <taxon>Betaproteobacteria</taxon>
        <taxon>Nitrosomonadales</taxon>
        <taxon>Sterolibacteriaceae</taxon>
        <taxon>Candidatus Methylophosphatis</taxon>
    </lineage>
</organism>
<dbReference type="Pfam" id="PF14534">
    <property type="entry name" value="DUF4440"/>
    <property type="match status" value="1"/>
</dbReference>
<evidence type="ECO:0000259" key="2">
    <source>
        <dbReference type="Pfam" id="PF14534"/>
    </source>
</evidence>
<dbReference type="AlphaFoldDB" id="A0A9D7E584"/>
<comment type="caution">
    <text evidence="3">The sequence shown here is derived from an EMBL/GenBank/DDBJ whole genome shotgun (WGS) entry which is preliminary data.</text>
</comment>
<dbReference type="InterPro" id="IPR032710">
    <property type="entry name" value="NTF2-like_dom_sf"/>
</dbReference>
<name>A0A9D7E584_9PROT</name>
<reference evidence="3" key="1">
    <citation type="submission" date="2020-10" db="EMBL/GenBank/DDBJ databases">
        <title>Connecting structure to function with the recovery of over 1000 high-quality activated sludge metagenome-assembled genomes encoding full-length rRNA genes using long-read sequencing.</title>
        <authorList>
            <person name="Singleton C.M."/>
            <person name="Petriglieri F."/>
            <person name="Kristensen J.M."/>
            <person name="Kirkegaard R.H."/>
            <person name="Michaelsen T.Y."/>
            <person name="Andersen M.H."/>
            <person name="Karst S.M."/>
            <person name="Dueholm M.S."/>
            <person name="Nielsen P.H."/>
            <person name="Albertsen M."/>
        </authorList>
    </citation>
    <scope>NUCLEOTIDE SEQUENCE</scope>
    <source>
        <strain evidence="3">Bjer_18-Q3-R1-45_BAT3C.347</strain>
    </source>
</reference>
<dbReference type="InterPro" id="IPR027843">
    <property type="entry name" value="DUF4440"/>
</dbReference>
<evidence type="ECO:0000313" key="4">
    <source>
        <dbReference type="Proteomes" id="UP000807785"/>
    </source>
</evidence>
<protein>
    <submittedName>
        <fullName evidence="3">DUF4440 domain-containing protein</fullName>
    </submittedName>
</protein>
<feature type="signal peptide" evidence="1">
    <location>
        <begin position="1"/>
        <end position="23"/>
    </location>
</feature>
<evidence type="ECO:0000256" key="1">
    <source>
        <dbReference type="SAM" id="SignalP"/>
    </source>
</evidence>
<keyword evidence="1" id="KW-0732">Signal</keyword>
<accession>A0A9D7E584</accession>